<dbReference type="InterPro" id="IPR015422">
    <property type="entry name" value="PyrdxlP-dep_Trfase_small"/>
</dbReference>
<dbReference type="PANTHER" id="PTHR42735:SF6">
    <property type="entry name" value="SPHINGOSINE-1-PHOSPHATE LYASE 1"/>
    <property type="match status" value="1"/>
</dbReference>
<dbReference type="PANTHER" id="PTHR42735">
    <property type="match status" value="1"/>
</dbReference>
<organism evidence="5 6">
    <name type="scientific">Reticulomyxa filosa</name>
    <dbReference type="NCBI Taxonomy" id="46433"/>
    <lineage>
        <taxon>Eukaryota</taxon>
        <taxon>Sar</taxon>
        <taxon>Rhizaria</taxon>
        <taxon>Retaria</taxon>
        <taxon>Foraminifera</taxon>
        <taxon>Monothalamids</taxon>
        <taxon>Reticulomyxidae</taxon>
        <taxon>Reticulomyxa</taxon>
    </lineage>
</organism>
<dbReference type="SUPFAM" id="SSF53383">
    <property type="entry name" value="PLP-dependent transferases"/>
    <property type="match status" value="1"/>
</dbReference>
<evidence type="ECO:0000256" key="2">
    <source>
        <dbReference type="ARBA" id="ARBA00022898"/>
    </source>
</evidence>
<feature type="transmembrane region" description="Helical" evidence="4">
    <location>
        <begin position="217"/>
        <end position="238"/>
    </location>
</feature>
<comment type="caution">
    <text evidence="5">The sequence shown here is derived from an EMBL/GenBank/DDBJ whole genome shotgun (WGS) entry which is preliminary data.</text>
</comment>
<dbReference type="InterPro" id="IPR015424">
    <property type="entry name" value="PyrdxlP-dep_Trfase"/>
</dbReference>
<keyword evidence="4" id="KW-0812">Transmembrane</keyword>
<dbReference type="GO" id="GO:0008117">
    <property type="term" value="F:sphinganine-1-phosphate aldolase activity"/>
    <property type="evidence" value="ECO:0007669"/>
    <property type="project" value="TreeGrafter"/>
</dbReference>
<keyword evidence="6" id="KW-1185">Reference proteome</keyword>
<dbReference type="Gene3D" id="3.90.1150.10">
    <property type="entry name" value="Aspartate Aminotransferase, domain 1"/>
    <property type="match status" value="1"/>
</dbReference>
<evidence type="ECO:0000313" key="6">
    <source>
        <dbReference type="Proteomes" id="UP000023152"/>
    </source>
</evidence>
<proteinExistence type="predicted"/>
<keyword evidence="3" id="KW-0456">Lyase</keyword>
<sequence>MSADTHKYGYSVKGTSVVLFRSLQLRRHAVRFSFFLFEKKKRGESGKRKKKLWISLVYFFATDWSGGIYATSTLAGSRPGGLIAATWAALMCVGQDGYRDTANKVMAAVKKMRKGIEETKGIKLMGDPKMSILAFESADSNINIFHVSGAMSVRGWALNNCQYPDCAHICVTRNNMHKADKFVQDITESVAEVRNDPSKYKMSQRNFNKNFKKIIDIFIGALVEGVSSIFFFYMTIIFEKNILAKKK</sequence>
<evidence type="ECO:0008006" key="7">
    <source>
        <dbReference type="Google" id="ProtNLM"/>
    </source>
</evidence>
<dbReference type="OrthoDB" id="10254570at2759"/>
<evidence type="ECO:0000256" key="1">
    <source>
        <dbReference type="ARBA" id="ARBA00001933"/>
    </source>
</evidence>
<reference evidence="5 6" key="1">
    <citation type="journal article" date="2013" name="Curr. Biol.">
        <title>The Genome of the Foraminiferan Reticulomyxa filosa.</title>
        <authorList>
            <person name="Glockner G."/>
            <person name="Hulsmann N."/>
            <person name="Schleicher M."/>
            <person name="Noegel A.A."/>
            <person name="Eichinger L."/>
            <person name="Gallinger C."/>
            <person name="Pawlowski J."/>
            <person name="Sierra R."/>
            <person name="Euteneuer U."/>
            <person name="Pillet L."/>
            <person name="Moustafa A."/>
            <person name="Platzer M."/>
            <person name="Groth M."/>
            <person name="Szafranski K."/>
            <person name="Schliwa M."/>
        </authorList>
    </citation>
    <scope>NUCLEOTIDE SEQUENCE [LARGE SCALE GENOMIC DNA]</scope>
</reference>
<dbReference type="GO" id="GO:0016020">
    <property type="term" value="C:membrane"/>
    <property type="evidence" value="ECO:0007669"/>
    <property type="project" value="GOC"/>
</dbReference>
<name>X6PD12_RETFI</name>
<keyword evidence="2" id="KW-0663">Pyridoxal phosphate</keyword>
<keyword evidence="4" id="KW-0472">Membrane</keyword>
<dbReference type="AlphaFoldDB" id="X6PD12"/>
<gene>
    <name evidence="5" type="ORF">RFI_01068</name>
</gene>
<dbReference type="EMBL" id="ASPP01001099">
    <property type="protein sequence ID" value="ETO35993.1"/>
    <property type="molecule type" value="Genomic_DNA"/>
</dbReference>
<accession>X6PD12</accession>
<dbReference type="InterPro" id="IPR050477">
    <property type="entry name" value="GrpII_AminoAcid_Decarb"/>
</dbReference>
<evidence type="ECO:0000313" key="5">
    <source>
        <dbReference type="EMBL" id="ETO35993.1"/>
    </source>
</evidence>
<comment type="cofactor">
    <cofactor evidence="1">
        <name>pyridoxal 5'-phosphate</name>
        <dbReference type="ChEBI" id="CHEBI:597326"/>
    </cofactor>
</comment>
<protein>
    <recommendedName>
        <fullName evidence="7">Sphingosine-1-phosphate lyase</fullName>
    </recommendedName>
</protein>
<evidence type="ECO:0000256" key="4">
    <source>
        <dbReference type="SAM" id="Phobius"/>
    </source>
</evidence>
<keyword evidence="4" id="KW-1133">Transmembrane helix</keyword>
<evidence type="ECO:0000256" key="3">
    <source>
        <dbReference type="ARBA" id="ARBA00023239"/>
    </source>
</evidence>
<dbReference type="GO" id="GO:0030149">
    <property type="term" value="P:sphingolipid catabolic process"/>
    <property type="evidence" value="ECO:0007669"/>
    <property type="project" value="TreeGrafter"/>
</dbReference>
<dbReference type="GO" id="GO:0005783">
    <property type="term" value="C:endoplasmic reticulum"/>
    <property type="evidence" value="ECO:0007669"/>
    <property type="project" value="TreeGrafter"/>
</dbReference>
<dbReference type="OMA" id="AISIDTH"/>
<dbReference type="Proteomes" id="UP000023152">
    <property type="component" value="Unassembled WGS sequence"/>
</dbReference>